<dbReference type="EMBL" id="FOAZ01000007">
    <property type="protein sequence ID" value="SEL33078.1"/>
    <property type="molecule type" value="Genomic_DNA"/>
</dbReference>
<name>A0A1H7PC98_STRJI</name>
<keyword evidence="1" id="KW-0808">Transferase</keyword>
<dbReference type="GO" id="GO:0032259">
    <property type="term" value="P:methylation"/>
    <property type="evidence" value="ECO:0007669"/>
    <property type="project" value="UniProtKB-KW"/>
</dbReference>
<keyword evidence="2" id="KW-1185">Reference proteome</keyword>
<protein>
    <submittedName>
        <fullName evidence="1">S-adenosyl methyltransferase</fullName>
    </submittedName>
</protein>
<dbReference type="Gene3D" id="3.40.50.150">
    <property type="entry name" value="Vaccinia Virus protein VP39"/>
    <property type="match status" value="1"/>
</dbReference>
<evidence type="ECO:0000313" key="1">
    <source>
        <dbReference type="EMBL" id="SEL33078.1"/>
    </source>
</evidence>
<sequence>MANGEHASPVFADPHQPPGTFEAARCYSEIVTPIHLRSRYEIAAMLSGWEVCAPGLVPIPDWHPDRAGADQLPRWHGLAAVGVKPSQP</sequence>
<keyword evidence="1" id="KW-0489">Methyltransferase</keyword>
<dbReference type="InterPro" id="IPR006764">
    <property type="entry name" value="SAM_dep_MeTrfase_SAV2177_type"/>
</dbReference>
<dbReference type="AlphaFoldDB" id="A0A1H7PC98"/>
<dbReference type="Proteomes" id="UP000183015">
    <property type="component" value="Unassembled WGS sequence"/>
</dbReference>
<dbReference type="RefSeq" id="WP_042442903.1">
    <property type="nucleotide sequence ID" value="NZ_BBPN01000003.1"/>
</dbReference>
<evidence type="ECO:0000313" key="2">
    <source>
        <dbReference type="Proteomes" id="UP000183015"/>
    </source>
</evidence>
<dbReference type="InterPro" id="IPR029063">
    <property type="entry name" value="SAM-dependent_MTases_sf"/>
</dbReference>
<dbReference type="Pfam" id="PF04672">
    <property type="entry name" value="Methyltransf_19"/>
    <property type="match status" value="1"/>
</dbReference>
<organism evidence="1 2">
    <name type="scientific">Streptacidiphilus jiangxiensis</name>
    <dbReference type="NCBI Taxonomy" id="235985"/>
    <lineage>
        <taxon>Bacteria</taxon>
        <taxon>Bacillati</taxon>
        <taxon>Actinomycetota</taxon>
        <taxon>Actinomycetes</taxon>
        <taxon>Kitasatosporales</taxon>
        <taxon>Streptomycetaceae</taxon>
        <taxon>Streptacidiphilus</taxon>
    </lineage>
</organism>
<dbReference type="GO" id="GO:0008168">
    <property type="term" value="F:methyltransferase activity"/>
    <property type="evidence" value="ECO:0007669"/>
    <property type="project" value="UniProtKB-KW"/>
</dbReference>
<gene>
    <name evidence="1" type="ORF">SAMN05414137_107306</name>
</gene>
<accession>A0A1H7PC98</accession>
<reference evidence="2" key="1">
    <citation type="submission" date="2016-10" db="EMBL/GenBank/DDBJ databases">
        <authorList>
            <person name="Varghese N."/>
        </authorList>
    </citation>
    <scope>NUCLEOTIDE SEQUENCE [LARGE SCALE GENOMIC DNA]</scope>
    <source>
        <strain evidence="2">DSM 45096 / BCRC 16803 / CGMCC 4.1857 / CIP 109030 / JCM 12277 / KCTC 19219 / NBRC 100920 / 33214</strain>
    </source>
</reference>
<proteinExistence type="predicted"/>